<evidence type="ECO:0000256" key="1">
    <source>
        <dbReference type="SAM" id="MobiDB-lite"/>
    </source>
</evidence>
<evidence type="ECO:0000313" key="4">
    <source>
        <dbReference type="Proteomes" id="UP000598775"/>
    </source>
</evidence>
<reference evidence="3 4" key="1">
    <citation type="journal article" date="2014" name="Int. J. Syst. Evol. Microbiol.">
        <title>Complete genome sequence of Corynebacterium casei LMG S-19264T (=DSM 44701T), isolated from a smear-ripened cheese.</title>
        <authorList>
            <consortium name="US DOE Joint Genome Institute (JGI-PGF)"/>
            <person name="Walter F."/>
            <person name="Albersmeier A."/>
            <person name="Kalinowski J."/>
            <person name="Ruckert C."/>
        </authorList>
    </citation>
    <scope>NUCLEOTIDE SEQUENCE [LARGE SCALE GENOMIC DNA]</scope>
    <source>
        <strain evidence="3 4">CGMCC 1.12976</strain>
    </source>
</reference>
<evidence type="ECO:0000313" key="3">
    <source>
        <dbReference type="EMBL" id="GGF37684.1"/>
    </source>
</evidence>
<dbReference type="CDD" id="cd04301">
    <property type="entry name" value="NAT_SF"/>
    <property type="match status" value="1"/>
</dbReference>
<dbReference type="PROSITE" id="PS51186">
    <property type="entry name" value="GNAT"/>
    <property type="match status" value="1"/>
</dbReference>
<accession>A0A917BD13</accession>
<evidence type="ECO:0000259" key="2">
    <source>
        <dbReference type="PROSITE" id="PS51186"/>
    </source>
</evidence>
<protein>
    <recommendedName>
        <fullName evidence="2">N-acetyltransferase domain-containing protein</fullName>
    </recommendedName>
</protein>
<dbReference type="Pfam" id="PF00583">
    <property type="entry name" value="Acetyltransf_1"/>
    <property type="match status" value="1"/>
</dbReference>
<comment type="caution">
    <text evidence="3">The sequence shown here is derived from an EMBL/GenBank/DDBJ whole genome shotgun (WGS) entry which is preliminary data.</text>
</comment>
<sequence>MTEFSVERIAIPQSLDGPDARDFVAGVEVRNASETRAYGTSEVSYPAAEMLPTWLDPHEPKALWVARAAGTVVGRAVHETQLDPSAPGGVSEVGWIDVDVHPNFEGRSIGTALATVVEQYARSLGQTRLVCYAVSPVARVAGGEQLRPPTGFGSVAAQNREVRFLLARGYRLEQVERASRFTLPADASRLAALRREAESASETKRGEVDTAADLSENSNRVAESAAGETKRHGADAATDSSVRSPYRVHTWAGPTPAEWLADLATLLTRMSTDAPTAGLDEPEDIWSAERVAASDARCAASTRDTLTAAIEHLPTGRLVAFSQLAVPNDRARPVSQEDTLVLREHRGHRLGLLVKVANLQFLEREHPGHPSVLTWNAEENRPMLDVNEALGFVLLGYEGAWRLDL</sequence>
<dbReference type="InterPro" id="IPR000182">
    <property type="entry name" value="GNAT_dom"/>
</dbReference>
<dbReference type="EMBL" id="BMGP01000006">
    <property type="protein sequence ID" value="GGF37684.1"/>
    <property type="molecule type" value="Genomic_DNA"/>
</dbReference>
<keyword evidence="4" id="KW-1185">Reference proteome</keyword>
<dbReference type="GO" id="GO:0016747">
    <property type="term" value="F:acyltransferase activity, transferring groups other than amino-acyl groups"/>
    <property type="evidence" value="ECO:0007669"/>
    <property type="project" value="InterPro"/>
</dbReference>
<dbReference type="AlphaFoldDB" id="A0A917BD13"/>
<proteinExistence type="predicted"/>
<organism evidence="3 4">
    <name type="scientific">Subtercola lobariae</name>
    <dbReference type="NCBI Taxonomy" id="1588641"/>
    <lineage>
        <taxon>Bacteria</taxon>
        <taxon>Bacillati</taxon>
        <taxon>Actinomycetota</taxon>
        <taxon>Actinomycetes</taxon>
        <taxon>Micrococcales</taxon>
        <taxon>Microbacteriaceae</taxon>
        <taxon>Subtercola</taxon>
    </lineage>
</organism>
<dbReference type="Proteomes" id="UP000598775">
    <property type="component" value="Unassembled WGS sequence"/>
</dbReference>
<name>A0A917BD13_9MICO</name>
<dbReference type="InterPro" id="IPR016181">
    <property type="entry name" value="Acyl_CoA_acyltransferase"/>
</dbReference>
<feature type="compositionally biased region" description="Basic and acidic residues" evidence="1">
    <location>
        <begin position="194"/>
        <end position="208"/>
    </location>
</feature>
<feature type="domain" description="N-acetyltransferase" evidence="2">
    <location>
        <begin position="27"/>
        <end position="196"/>
    </location>
</feature>
<feature type="region of interest" description="Disordered" evidence="1">
    <location>
        <begin position="194"/>
        <end position="245"/>
    </location>
</feature>
<gene>
    <name evidence="3" type="ORF">GCM10011399_33280</name>
</gene>
<dbReference type="Gene3D" id="3.40.630.30">
    <property type="match status" value="1"/>
</dbReference>
<dbReference type="SUPFAM" id="SSF55729">
    <property type="entry name" value="Acyl-CoA N-acyltransferases (Nat)"/>
    <property type="match status" value="2"/>
</dbReference>